<dbReference type="EMBL" id="CM056742">
    <property type="protein sequence ID" value="KAJ8675054.1"/>
    <property type="molecule type" value="Genomic_DNA"/>
</dbReference>
<proteinExistence type="predicted"/>
<name>A0ACC2NUX2_9HYME</name>
<evidence type="ECO:0000313" key="1">
    <source>
        <dbReference type="EMBL" id="KAJ8675054.1"/>
    </source>
</evidence>
<evidence type="ECO:0000313" key="2">
    <source>
        <dbReference type="Proteomes" id="UP001239111"/>
    </source>
</evidence>
<keyword evidence="2" id="KW-1185">Reference proteome</keyword>
<sequence length="515" mass="59686">MFLLVAIVVGLTIFHICTRYNRVARFSRKIAGPRAYPIVGNLFTYDLSNQETIWASIRCLSKTYYPITRIWAIKSVMYFVRHPDDVEIILMSNKTINKGWIYEYFECWLKTGLLTSSGAKWKQRRKILTPAFHFAIVKKYMEVVQEQTENLIKKLREDGNEEMVENLTSFCSKYTLNVVAETAMGVALNKMDSKTIDEFTGAVHGIGDYFIRRIVKPYITDWSLKVMPFLDISRKRNKCLGILHRFTDKMIQERRNYHERTGYEYLQQFTDNPDESVDGRYMVKRRRLAMLDLLLAAERDGLIDDEGIREEVDTFTFEGHDTTATAMAFLLKLLSENKGAQDLARAEVLDVMKKNGGKIEISDLSELNYLDRCVKEGLRLYPSVSHINRRLVEDVKLKNAFLPKGADVALSFYDLHRDPNFWEDPEKFDPDRFLPENVRKRHPFAYVPFSAGPRNCIGQKFAMSVMKFFVASILGNFYLEPVGKLSEIKLSVDLVIRTSKPIYVKFVKINDQSSC</sequence>
<protein>
    <submittedName>
        <fullName evidence="1">Uncharacterized protein</fullName>
    </submittedName>
</protein>
<accession>A0ACC2NUX2</accession>
<organism evidence="1 2">
    <name type="scientific">Eretmocerus hayati</name>
    <dbReference type="NCBI Taxonomy" id="131215"/>
    <lineage>
        <taxon>Eukaryota</taxon>
        <taxon>Metazoa</taxon>
        <taxon>Ecdysozoa</taxon>
        <taxon>Arthropoda</taxon>
        <taxon>Hexapoda</taxon>
        <taxon>Insecta</taxon>
        <taxon>Pterygota</taxon>
        <taxon>Neoptera</taxon>
        <taxon>Endopterygota</taxon>
        <taxon>Hymenoptera</taxon>
        <taxon>Apocrita</taxon>
        <taxon>Proctotrupomorpha</taxon>
        <taxon>Chalcidoidea</taxon>
        <taxon>Aphelinidae</taxon>
        <taxon>Aphelininae</taxon>
        <taxon>Eretmocerus</taxon>
    </lineage>
</organism>
<gene>
    <name evidence="1" type="ORF">QAD02_010840</name>
</gene>
<dbReference type="Proteomes" id="UP001239111">
    <property type="component" value="Chromosome 2"/>
</dbReference>
<reference evidence="1" key="1">
    <citation type="submission" date="2023-04" db="EMBL/GenBank/DDBJ databases">
        <title>A chromosome-level genome assembly of the parasitoid wasp Eretmocerus hayati.</title>
        <authorList>
            <person name="Zhong Y."/>
            <person name="Liu S."/>
            <person name="Liu Y."/>
        </authorList>
    </citation>
    <scope>NUCLEOTIDE SEQUENCE</scope>
    <source>
        <strain evidence="1">ZJU_SS_LIU_2023</strain>
    </source>
</reference>
<comment type="caution">
    <text evidence="1">The sequence shown here is derived from an EMBL/GenBank/DDBJ whole genome shotgun (WGS) entry which is preliminary data.</text>
</comment>